<keyword evidence="2" id="KW-1185">Reference proteome</keyword>
<comment type="caution">
    <text evidence="1">The sequence shown here is derived from an EMBL/GenBank/DDBJ whole genome shotgun (WGS) entry which is preliminary data.</text>
</comment>
<proteinExistence type="predicted"/>
<organism evidence="1 2">
    <name type="scientific">Portunus trituberculatus</name>
    <name type="common">Swimming crab</name>
    <name type="synonym">Neptunus trituberculatus</name>
    <dbReference type="NCBI Taxonomy" id="210409"/>
    <lineage>
        <taxon>Eukaryota</taxon>
        <taxon>Metazoa</taxon>
        <taxon>Ecdysozoa</taxon>
        <taxon>Arthropoda</taxon>
        <taxon>Crustacea</taxon>
        <taxon>Multicrustacea</taxon>
        <taxon>Malacostraca</taxon>
        <taxon>Eumalacostraca</taxon>
        <taxon>Eucarida</taxon>
        <taxon>Decapoda</taxon>
        <taxon>Pleocyemata</taxon>
        <taxon>Brachyura</taxon>
        <taxon>Eubrachyura</taxon>
        <taxon>Portunoidea</taxon>
        <taxon>Portunidae</taxon>
        <taxon>Portuninae</taxon>
        <taxon>Portunus</taxon>
    </lineage>
</organism>
<dbReference type="EMBL" id="VSRR010011609">
    <property type="protein sequence ID" value="MPC53421.1"/>
    <property type="molecule type" value="Genomic_DNA"/>
</dbReference>
<evidence type="ECO:0000313" key="2">
    <source>
        <dbReference type="Proteomes" id="UP000324222"/>
    </source>
</evidence>
<dbReference type="Proteomes" id="UP000324222">
    <property type="component" value="Unassembled WGS sequence"/>
</dbReference>
<protein>
    <submittedName>
        <fullName evidence="1">Uncharacterized protein</fullName>
    </submittedName>
</protein>
<sequence length="79" mass="8630">MVQEGWSASHALKATTSITTLTIPLPHNLPLRVSAATVLDFANNHDRGWRNTASKGCQERFLHAATTSPCRDVLPPHTL</sequence>
<gene>
    <name evidence="1" type="ORF">E2C01_047311</name>
</gene>
<name>A0A5B7G0S8_PORTR</name>
<evidence type="ECO:0000313" key="1">
    <source>
        <dbReference type="EMBL" id="MPC53421.1"/>
    </source>
</evidence>
<dbReference type="AlphaFoldDB" id="A0A5B7G0S8"/>
<accession>A0A5B7G0S8</accession>
<reference evidence="1 2" key="1">
    <citation type="submission" date="2019-05" db="EMBL/GenBank/DDBJ databases">
        <title>Another draft genome of Portunus trituberculatus and its Hox gene families provides insights of decapod evolution.</title>
        <authorList>
            <person name="Jeong J.-H."/>
            <person name="Song I."/>
            <person name="Kim S."/>
            <person name="Choi T."/>
            <person name="Kim D."/>
            <person name="Ryu S."/>
            <person name="Kim W."/>
        </authorList>
    </citation>
    <scope>NUCLEOTIDE SEQUENCE [LARGE SCALE GENOMIC DNA]</scope>
    <source>
        <tissue evidence="1">Muscle</tissue>
    </source>
</reference>